<dbReference type="EnsemblPlants" id="AUR62042338-RA">
    <property type="protein sequence ID" value="AUR62042338-RA:cds"/>
    <property type="gene ID" value="AUR62042338"/>
</dbReference>
<proteinExistence type="predicted"/>
<dbReference type="Gramene" id="AUR62042338-RA">
    <property type="protein sequence ID" value="AUR62042338-RA:cds"/>
    <property type="gene ID" value="AUR62042338"/>
</dbReference>
<reference evidence="2" key="1">
    <citation type="journal article" date="2017" name="Nature">
        <title>The genome of Chenopodium quinoa.</title>
        <authorList>
            <person name="Jarvis D.E."/>
            <person name="Ho Y.S."/>
            <person name="Lightfoot D.J."/>
            <person name="Schmoeckel S.M."/>
            <person name="Li B."/>
            <person name="Borm T.J.A."/>
            <person name="Ohyanagi H."/>
            <person name="Mineta K."/>
            <person name="Michell C.T."/>
            <person name="Saber N."/>
            <person name="Kharbatia N.M."/>
            <person name="Rupper R.R."/>
            <person name="Sharp A.R."/>
            <person name="Dally N."/>
            <person name="Boughton B.A."/>
            <person name="Woo Y.H."/>
            <person name="Gao G."/>
            <person name="Schijlen E.G.W.M."/>
            <person name="Guo X."/>
            <person name="Momin A.A."/>
            <person name="Negrao S."/>
            <person name="Al-Babili S."/>
            <person name="Gehring C."/>
            <person name="Roessner U."/>
            <person name="Jung C."/>
            <person name="Murphy K."/>
            <person name="Arold S.T."/>
            <person name="Gojobori T."/>
            <person name="van der Linden C.G."/>
            <person name="van Loo E.N."/>
            <person name="Jellen E.N."/>
            <person name="Maughan P.J."/>
            <person name="Tester M."/>
        </authorList>
    </citation>
    <scope>NUCLEOTIDE SEQUENCE [LARGE SCALE GENOMIC DNA]</scope>
    <source>
        <strain evidence="2">cv. PI 614886</strain>
    </source>
</reference>
<evidence type="ECO:0000313" key="2">
    <source>
        <dbReference type="EnsemblPlants" id="AUR62042338-RA:cds"/>
    </source>
</evidence>
<feature type="region of interest" description="Disordered" evidence="1">
    <location>
        <begin position="43"/>
        <end position="71"/>
    </location>
</feature>
<reference evidence="2" key="2">
    <citation type="submission" date="2021-03" db="UniProtKB">
        <authorList>
            <consortium name="EnsemblPlants"/>
        </authorList>
    </citation>
    <scope>IDENTIFICATION</scope>
</reference>
<accession>A0A803N8Y7</accession>
<feature type="region of interest" description="Disordered" evidence="1">
    <location>
        <begin position="84"/>
        <end position="121"/>
    </location>
</feature>
<dbReference type="AlphaFoldDB" id="A0A803N8Y7"/>
<sequence>MAKRSEEGEPKEGLSLPRKLLDPMAKAYFGGFWVLKEKRFEQQSEKTNAAQKNMFQKKNKHKVSAEGPEKSVDLARRKVAVEASHTDLPVSSTSGAKLSTRGIRAPRTLRAPFKSADKEKRVSSSFSRFHPPFAIEGMRFEAGFQFASLSPARFELRMVGRLSQFASSRPAKRVKGSGQQVGGHCGTA</sequence>
<name>A0A803N8Y7_CHEQI</name>
<organism evidence="2 3">
    <name type="scientific">Chenopodium quinoa</name>
    <name type="common">Quinoa</name>
    <dbReference type="NCBI Taxonomy" id="63459"/>
    <lineage>
        <taxon>Eukaryota</taxon>
        <taxon>Viridiplantae</taxon>
        <taxon>Streptophyta</taxon>
        <taxon>Embryophyta</taxon>
        <taxon>Tracheophyta</taxon>
        <taxon>Spermatophyta</taxon>
        <taxon>Magnoliopsida</taxon>
        <taxon>eudicotyledons</taxon>
        <taxon>Gunneridae</taxon>
        <taxon>Pentapetalae</taxon>
        <taxon>Caryophyllales</taxon>
        <taxon>Chenopodiaceae</taxon>
        <taxon>Chenopodioideae</taxon>
        <taxon>Atripliceae</taxon>
        <taxon>Chenopodium</taxon>
    </lineage>
</organism>
<protein>
    <submittedName>
        <fullName evidence="2">Uncharacterized protein</fullName>
    </submittedName>
</protein>
<evidence type="ECO:0000313" key="3">
    <source>
        <dbReference type="Proteomes" id="UP000596660"/>
    </source>
</evidence>
<dbReference type="Proteomes" id="UP000596660">
    <property type="component" value="Unplaced"/>
</dbReference>
<feature type="compositionally biased region" description="Polar residues" evidence="1">
    <location>
        <begin position="45"/>
        <end position="54"/>
    </location>
</feature>
<evidence type="ECO:0000256" key="1">
    <source>
        <dbReference type="SAM" id="MobiDB-lite"/>
    </source>
</evidence>
<keyword evidence="3" id="KW-1185">Reference proteome</keyword>